<dbReference type="PANTHER" id="PTHR11439">
    <property type="entry name" value="GAG-POL-RELATED RETROTRANSPOSON"/>
    <property type="match status" value="1"/>
</dbReference>
<dbReference type="InterPro" id="IPR029472">
    <property type="entry name" value="Copia-like_N"/>
</dbReference>
<keyword evidence="4" id="KW-1185">Reference proteome</keyword>
<dbReference type="CDD" id="cd09272">
    <property type="entry name" value="RNase_HI_RT_Ty1"/>
    <property type="match status" value="1"/>
</dbReference>
<evidence type="ECO:0000313" key="4">
    <source>
        <dbReference type="Proteomes" id="UP000694240"/>
    </source>
</evidence>
<dbReference type="GO" id="GO:0015074">
    <property type="term" value="P:DNA integration"/>
    <property type="evidence" value="ECO:0007669"/>
    <property type="project" value="InterPro"/>
</dbReference>
<organism evidence="3 4">
    <name type="scientific">Arabidopsis thaliana x Arabidopsis arenosa</name>
    <dbReference type="NCBI Taxonomy" id="1240361"/>
    <lineage>
        <taxon>Eukaryota</taxon>
        <taxon>Viridiplantae</taxon>
        <taxon>Streptophyta</taxon>
        <taxon>Embryophyta</taxon>
        <taxon>Tracheophyta</taxon>
        <taxon>Spermatophyta</taxon>
        <taxon>Magnoliopsida</taxon>
        <taxon>eudicotyledons</taxon>
        <taxon>Gunneridae</taxon>
        <taxon>Pentapetalae</taxon>
        <taxon>rosids</taxon>
        <taxon>malvids</taxon>
        <taxon>Brassicales</taxon>
        <taxon>Brassicaceae</taxon>
        <taxon>Camelineae</taxon>
        <taxon>Arabidopsis</taxon>
    </lineage>
</organism>
<gene>
    <name evidence="3" type="ORF">ISN45_Aa06g037280</name>
</gene>
<dbReference type="PANTHER" id="PTHR11439:SF462">
    <property type="match status" value="1"/>
</dbReference>
<evidence type="ECO:0000256" key="1">
    <source>
        <dbReference type="SAM" id="MobiDB-lite"/>
    </source>
</evidence>
<proteinExistence type="predicted"/>
<name>A0A8T1Z317_9BRAS</name>
<sequence>MASGGGEDDAAARTALAVTAEGKVSKRRTIHPYDLSATDNPGTVISQVLLNGDNFEDWARELRTALRARKKFGFVDGSIKKPEEDSEEIEDWWTINSLLVSWIRNSIDSSLRRDISHFEIAKELWDDIAEQYGIVSGPRIQQLKHELVTCKQKGLSIKSYYGKLKKLWEDLADYDKEDQCVCNDCTCDSKGRGARKREKDKVHQFLMGLDETVFGALKSSLLTRDPLPSLNQAFSIVQRDETVRLGNKETEKGHGEERCYQRHGYPVWWKGAKNERPDRLQSSALAPARVKPTAHVIGPIPQATANQVMTPSSVSTPSGFTTEQWETLMNTFHLGKTKAAETLTVGLPDGRFSVATKQGTVSLGQFLCLLQVLYVEGLNCHLVSVSQMIHQNKCFAHFGPGFCAIQDRSRMLIGAGEEQNGLYFFREVKAVGAVSLHVAVTVDIWHRRLGHPSSQVISLIPGIHVSRGREVSSSVCEVCFRAKQTRDCFPTSINKTTEIFQLIHCDVWGPYRTPSSSGARYFLTIVDDFSRGVWLFLMTAKSETPTHMKRFLAMTSRQFGKDVKVVRSDNGTEFICMKDFFFECGIIHETSCVGTPQQNGRVERKHRHILNVARALRFQSNLPINYWGECVLAAAHLINRTPLIVLDGKTPYEILFGKLPSFEHLRVFGCLCFVHNQHHGDVSRSMELSDSAPAPVDLHIEEIPGVAVGERSTDPSVAEIPDDAGSIDHGVRSTDPSVAEIPDGAGSIDHGVRSIDRTVAEIPEGERSIDPPSRSIDPDTAAVNPEFGNSESCPVSNRGFNQQEVVEVADHGESLVSDPQEEERLGRGCRQKMPSVLLKEYIVEKPSKRAPDGYPISNYVDCNRFSESHRAFLMAVSDNYIPTSFADAMKYEHWRKAMEKEVGSLQESKTWDLEDLPSGKRALYSRNWELHQMDVHNAFLHGDLKEEVYMKLPPGFKTDLPSRVCRLRKSLYGLKQAPRCWFAKLTAALTTYGFTQSRSDYSLFSFIRDGIQLYILVYVDDLAIMGNDHAAIERFKDYLSSCFHMKDLGVLKYFLGIEIARNTEGIYLTQRKYTLDIISETGLMGAKPVNFPLDQNHKLAVSKSELLQDPERYRRLVGRLIYLAVTRPDLAYCVHILSQFMQVPRQDHWDAALRVVRYLKGTAGQGILLSSDCDLHVRGWCDSDWEGCPLTRRSSTGWFIQLGSSPISWRTKKHDRVSMSSAEAEYRAMGDTTKELLWIKACLRDFGVMHSSPMSLFCDNEAALHIAANPVFHERTKHVESDCHFIRDEIVAGVIATQHVPTEGQLADIFTKALGAREFLAFQDKLGILNLHAPT</sequence>
<keyword evidence="3" id="KW-0808">Transferase</keyword>
<dbReference type="Pfam" id="PF14244">
    <property type="entry name" value="Retrotran_gag_3"/>
    <property type="match status" value="1"/>
</dbReference>
<dbReference type="Pfam" id="PF13976">
    <property type="entry name" value="gag_pre-integrs"/>
    <property type="match status" value="1"/>
</dbReference>
<dbReference type="GO" id="GO:0003964">
    <property type="term" value="F:RNA-directed DNA polymerase activity"/>
    <property type="evidence" value="ECO:0007669"/>
    <property type="project" value="UniProtKB-KW"/>
</dbReference>
<evidence type="ECO:0000313" key="3">
    <source>
        <dbReference type="EMBL" id="KAG7553171.1"/>
    </source>
</evidence>
<dbReference type="EMBL" id="JAEFBK010000011">
    <property type="protein sequence ID" value="KAG7553171.1"/>
    <property type="molecule type" value="Genomic_DNA"/>
</dbReference>
<dbReference type="InterPro" id="IPR013103">
    <property type="entry name" value="RVT_2"/>
</dbReference>
<evidence type="ECO:0000259" key="2">
    <source>
        <dbReference type="PROSITE" id="PS50994"/>
    </source>
</evidence>
<feature type="domain" description="Integrase catalytic" evidence="2">
    <location>
        <begin position="486"/>
        <end position="659"/>
    </location>
</feature>
<accession>A0A8T1Z317</accession>
<dbReference type="InterPro" id="IPR001584">
    <property type="entry name" value="Integrase_cat-core"/>
</dbReference>
<dbReference type="Proteomes" id="UP000694240">
    <property type="component" value="Chromosome 11"/>
</dbReference>
<dbReference type="InterPro" id="IPR025724">
    <property type="entry name" value="GAG-pre-integrase_dom"/>
</dbReference>
<dbReference type="PROSITE" id="PS50994">
    <property type="entry name" value="INTEGRASE"/>
    <property type="match status" value="1"/>
</dbReference>
<keyword evidence="3" id="KW-0695">RNA-directed DNA polymerase</keyword>
<protein>
    <submittedName>
        <fullName evidence="3">Reverse transcriptase RNA-dependent DNA polymerase</fullName>
    </submittedName>
</protein>
<reference evidence="3 4" key="1">
    <citation type="submission" date="2020-12" db="EMBL/GenBank/DDBJ databases">
        <title>Concerted genomic and epigenomic changes stabilize Arabidopsis allopolyploids.</title>
        <authorList>
            <person name="Chen Z."/>
        </authorList>
    </citation>
    <scope>NUCLEOTIDE SEQUENCE [LARGE SCALE GENOMIC DNA]</scope>
    <source>
        <strain evidence="3">Allo738</strain>
        <tissue evidence="3">Leaf</tissue>
    </source>
</reference>
<feature type="region of interest" description="Disordered" evidence="1">
    <location>
        <begin position="720"/>
        <end position="750"/>
    </location>
</feature>
<dbReference type="Pfam" id="PF00665">
    <property type="entry name" value="rve"/>
    <property type="match status" value="1"/>
</dbReference>
<comment type="caution">
    <text evidence="3">The sequence shown here is derived from an EMBL/GenBank/DDBJ whole genome shotgun (WGS) entry which is preliminary data.</text>
</comment>
<keyword evidence="3" id="KW-0548">Nucleotidyltransferase</keyword>
<dbReference type="Pfam" id="PF07727">
    <property type="entry name" value="RVT_2"/>
    <property type="match status" value="1"/>
</dbReference>